<evidence type="ECO:0000256" key="3">
    <source>
        <dbReference type="ARBA" id="ARBA00023163"/>
    </source>
</evidence>
<dbReference type="EMBL" id="LNZG01000027">
    <property type="protein sequence ID" value="ODA89885.1"/>
    <property type="molecule type" value="Genomic_DNA"/>
</dbReference>
<reference evidence="5 6" key="1">
    <citation type="submission" date="2015-11" db="EMBL/GenBank/DDBJ databases">
        <authorList>
            <person name="Zhang Y."/>
            <person name="Guo Z."/>
        </authorList>
    </citation>
    <scope>NUCLEOTIDE SEQUENCE [LARGE SCALE GENOMIC DNA]</scope>
    <source>
        <strain evidence="6">gdw1</strain>
    </source>
</reference>
<dbReference type="PROSITE" id="PS50949">
    <property type="entry name" value="HTH_GNTR"/>
    <property type="match status" value="1"/>
</dbReference>
<evidence type="ECO:0000256" key="2">
    <source>
        <dbReference type="ARBA" id="ARBA00023125"/>
    </source>
</evidence>
<dbReference type="SUPFAM" id="SSF46785">
    <property type="entry name" value="Winged helix' DNA-binding domain"/>
    <property type="match status" value="1"/>
</dbReference>
<dbReference type="Pfam" id="PF00392">
    <property type="entry name" value="GntR"/>
    <property type="match status" value="1"/>
</dbReference>
<dbReference type="Proteomes" id="UP000094426">
    <property type="component" value="Unassembled WGS sequence"/>
</dbReference>
<keyword evidence="2" id="KW-0238">DNA-binding</keyword>
<proteinExistence type="predicted"/>
<gene>
    <name evidence="5" type="ORF">ATY41_11905</name>
</gene>
<evidence type="ECO:0000259" key="4">
    <source>
        <dbReference type="PROSITE" id="PS50949"/>
    </source>
</evidence>
<protein>
    <recommendedName>
        <fullName evidence="4">HTH gntR-type domain-containing protein</fullName>
    </recommendedName>
</protein>
<dbReference type="InterPro" id="IPR036390">
    <property type="entry name" value="WH_DNA-bd_sf"/>
</dbReference>
<sequence length="225" mass="24651">MTLDDYPTLTAAMPALTTDRRLLRNDVFEMLLERIMNGSFAPGERLKDAELTAWLRVSRTPVREALSRLAVVGLIKTAPNRFTVVAPMVDAEIAGAIAVLRRIYPDAVAEALETAGDDAELELSLLAGRLERDLTVSSVETFQRMMGVVLLYLRNQVLAETVETVHLRLIRYLSLDPAAQGLLSRERVLGFSRALCSRDTAAVRAIESLLVDAEHLLTPPVAAAG</sequence>
<dbReference type="SMART" id="SM00345">
    <property type="entry name" value="HTH_GNTR"/>
    <property type="match status" value="1"/>
</dbReference>
<evidence type="ECO:0000256" key="1">
    <source>
        <dbReference type="ARBA" id="ARBA00023015"/>
    </source>
</evidence>
<accession>A0A1E2SJ53</accession>
<dbReference type="AlphaFoldDB" id="A0A1E2SJ53"/>
<dbReference type="GO" id="GO:0003677">
    <property type="term" value="F:DNA binding"/>
    <property type="evidence" value="ECO:0007669"/>
    <property type="project" value="UniProtKB-KW"/>
</dbReference>
<feature type="domain" description="HTH gntR-type" evidence="4">
    <location>
        <begin position="21"/>
        <end position="88"/>
    </location>
</feature>
<comment type="caution">
    <text evidence="5">The sequence shown here is derived from an EMBL/GenBank/DDBJ whole genome shotgun (WGS) entry which is preliminary data.</text>
</comment>
<dbReference type="PANTHER" id="PTHR43537:SF24">
    <property type="entry name" value="GLUCONATE OPERON TRANSCRIPTIONAL REPRESSOR"/>
    <property type="match status" value="1"/>
</dbReference>
<evidence type="ECO:0000313" key="6">
    <source>
        <dbReference type="Proteomes" id="UP000094426"/>
    </source>
</evidence>
<keyword evidence="1" id="KW-0805">Transcription regulation</keyword>
<keyword evidence="3" id="KW-0804">Transcription</keyword>
<organism evidence="5 6">
    <name type="scientific">Leifsonia xyli subsp. xyli</name>
    <dbReference type="NCBI Taxonomy" id="59736"/>
    <lineage>
        <taxon>Bacteria</taxon>
        <taxon>Bacillati</taxon>
        <taxon>Actinomycetota</taxon>
        <taxon>Actinomycetes</taxon>
        <taxon>Micrococcales</taxon>
        <taxon>Microbacteriaceae</taxon>
        <taxon>Leifsonia</taxon>
    </lineage>
</organism>
<dbReference type="Gene3D" id="1.10.10.10">
    <property type="entry name" value="Winged helix-like DNA-binding domain superfamily/Winged helix DNA-binding domain"/>
    <property type="match status" value="1"/>
</dbReference>
<dbReference type="InterPro" id="IPR000524">
    <property type="entry name" value="Tscrpt_reg_HTH_GntR"/>
</dbReference>
<name>A0A1E2SJ53_LEIXY</name>
<dbReference type="GO" id="GO:0003700">
    <property type="term" value="F:DNA-binding transcription factor activity"/>
    <property type="evidence" value="ECO:0007669"/>
    <property type="project" value="InterPro"/>
</dbReference>
<dbReference type="InterPro" id="IPR036388">
    <property type="entry name" value="WH-like_DNA-bd_sf"/>
</dbReference>
<dbReference type="PANTHER" id="PTHR43537">
    <property type="entry name" value="TRANSCRIPTIONAL REGULATOR, GNTR FAMILY"/>
    <property type="match status" value="1"/>
</dbReference>
<evidence type="ECO:0000313" key="5">
    <source>
        <dbReference type="EMBL" id="ODA89885.1"/>
    </source>
</evidence>
<dbReference type="RefSeq" id="WP_050737791.1">
    <property type="nucleotide sequence ID" value="NZ_LNZG01000027.1"/>
</dbReference>